<reference evidence="11" key="3">
    <citation type="submission" date="2022-06" db="UniProtKB">
        <authorList>
            <consortium name="EnsemblMetazoa"/>
        </authorList>
    </citation>
    <scope>IDENTIFICATION</scope>
</reference>
<name>A0A834R584_SARSC</name>
<dbReference type="SUPFAM" id="SSF48371">
    <property type="entry name" value="ARM repeat"/>
    <property type="match status" value="1"/>
</dbReference>
<evidence type="ECO:0000256" key="6">
    <source>
        <dbReference type="ARBA" id="ARBA00023004"/>
    </source>
</evidence>
<dbReference type="OrthoDB" id="421002at2759"/>
<keyword evidence="3 9" id="KW-0479">Metal-binding</keyword>
<comment type="cofactor">
    <cofactor evidence="9">
        <name>Fe(2+)</name>
        <dbReference type="ChEBI" id="CHEBI:29033"/>
    </cofactor>
    <text evidence="9">Binds 2 Fe(2+) ions per subunit.</text>
</comment>
<keyword evidence="6 9" id="KW-0408">Iron</keyword>
<keyword evidence="8 9" id="KW-0386">Hypusine biosynthesis</keyword>
<feature type="binding site" evidence="9">
    <location>
        <position position="227"/>
    </location>
    <ligand>
        <name>Fe cation</name>
        <dbReference type="ChEBI" id="CHEBI:24875"/>
        <label>2</label>
    </ligand>
</feature>
<feature type="binding site" evidence="9">
    <location>
        <position position="72"/>
    </location>
    <ligand>
        <name>Fe cation</name>
        <dbReference type="ChEBI" id="CHEBI:24875"/>
        <label>1</label>
    </ligand>
</feature>
<organism evidence="10">
    <name type="scientific">Sarcoptes scabiei</name>
    <name type="common">Itch mite</name>
    <name type="synonym">Acarus scabiei</name>
    <dbReference type="NCBI Taxonomy" id="52283"/>
    <lineage>
        <taxon>Eukaryota</taxon>
        <taxon>Metazoa</taxon>
        <taxon>Ecdysozoa</taxon>
        <taxon>Arthropoda</taxon>
        <taxon>Chelicerata</taxon>
        <taxon>Arachnida</taxon>
        <taxon>Acari</taxon>
        <taxon>Acariformes</taxon>
        <taxon>Sarcoptiformes</taxon>
        <taxon>Astigmata</taxon>
        <taxon>Psoroptidia</taxon>
        <taxon>Sarcoptoidea</taxon>
        <taxon>Sarcoptidae</taxon>
        <taxon>Sarcoptinae</taxon>
        <taxon>Sarcoptes</taxon>
    </lineage>
</organism>
<dbReference type="GO" id="GO:0046872">
    <property type="term" value="F:metal ion binding"/>
    <property type="evidence" value="ECO:0007669"/>
    <property type="project" value="UniProtKB-KW"/>
</dbReference>
<dbReference type="HAMAP" id="MF_03101">
    <property type="entry name" value="Deoxyhypusine_hydroxylase"/>
    <property type="match status" value="1"/>
</dbReference>
<evidence type="ECO:0000256" key="4">
    <source>
        <dbReference type="ARBA" id="ARBA00022737"/>
    </source>
</evidence>
<accession>A0A834R584</accession>
<evidence type="ECO:0000256" key="5">
    <source>
        <dbReference type="ARBA" id="ARBA00023002"/>
    </source>
</evidence>
<evidence type="ECO:0000313" key="12">
    <source>
        <dbReference type="Proteomes" id="UP000070412"/>
    </source>
</evidence>
<gene>
    <name evidence="10" type="ORF">SSS_2540</name>
</gene>
<dbReference type="UniPathway" id="UPA00354"/>
<comment type="similarity">
    <text evidence="9">Belongs to the deoxyhypusine hydroxylase family.</text>
</comment>
<keyword evidence="12" id="KW-1185">Reference proteome</keyword>
<dbReference type="GO" id="GO:0019135">
    <property type="term" value="F:deoxyhypusine monooxygenase activity"/>
    <property type="evidence" value="ECO:0007669"/>
    <property type="project" value="UniProtKB-UniRule"/>
</dbReference>
<dbReference type="PANTHER" id="PTHR12697">
    <property type="entry name" value="PBS LYASE HEAT-LIKE PROTEIN"/>
    <property type="match status" value="1"/>
</dbReference>
<comment type="pathway">
    <text evidence="2 9">Protein modification; eIF5A hypusination.</text>
</comment>
<keyword evidence="4" id="KW-0677">Repeat</keyword>
<sequence length="288" mass="32491">MTKQALTEAEFEQTGRCLCNETIPINQRFRALFTLKNIGGSKAIDLINARCLCYRCSPKVLANFDEHPMVRHEAGEALGAIANDKCLQILKKYINDPSKDVAETVQLAINRIEYLRNDRIDNGNRSIYSSVDPAPPLVKTDEKIDDLKRILTDSKQSLFKRYQAMFSLRNINTDQSALALAEGLNCQDSALFRHEIAFVLGQMQRPCTIEELAKVLGRHSENEMVRHECAEALGSIATDEANSILQNYLKDEAAVVRESAIVALDVSDYNNSDRFQFIENFNESLLQK</sequence>
<keyword evidence="5 9" id="KW-0560">Oxidoreductase</keyword>
<dbReference type="EnsemblMetazoa" id="SSS_2540s_mrna">
    <property type="protein sequence ID" value="KAF7489950.1"/>
    <property type="gene ID" value="SSS_2540"/>
</dbReference>
<dbReference type="SMART" id="SM00567">
    <property type="entry name" value="EZ_HEAT"/>
    <property type="match status" value="4"/>
</dbReference>
<feature type="binding site" evidence="9">
    <location>
        <position position="73"/>
    </location>
    <ligand>
        <name>Fe cation</name>
        <dbReference type="ChEBI" id="CHEBI:24875"/>
        <label>1</label>
    </ligand>
</feature>
<keyword evidence="7 9" id="KW-0503">Monooxygenase</keyword>
<dbReference type="Pfam" id="PF03130">
    <property type="entry name" value="HEAT_PBS"/>
    <property type="match status" value="1"/>
</dbReference>
<reference evidence="12" key="1">
    <citation type="journal article" date="2020" name="PLoS Negl. Trop. Dis.">
        <title>High-quality nuclear genome for Sarcoptes scabiei-A critical resource for a neglected parasite.</title>
        <authorList>
            <person name="Korhonen P.K."/>
            <person name="Gasser R.B."/>
            <person name="Ma G."/>
            <person name="Wang T."/>
            <person name="Stroehlein A.J."/>
            <person name="Young N.D."/>
            <person name="Ang C.S."/>
            <person name="Fernando D.D."/>
            <person name="Lu H.C."/>
            <person name="Taylor S."/>
            <person name="Reynolds S.L."/>
            <person name="Mofiz E."/>
            <person name="Najaraj S.H."/>
            <person name="Gowda H."/>
            <person name="Madugundu A."/>
            <person name="Renuse S."/>
            <person name="Holt D."/>
            <person name="Pandey A."/>
            <person name="Papenfuss A.T."/>
            <person name="Fischer K."/>
        </authorList>
    </citation>
    <scope>NUCLEOTIDE SEQUENCE [LARGE SCALE GENOMIC DNA]</scope>
</reference>
<protein>
    <recommendedName>
        <fullName evidence="9">Deoxyhypusine hydroxylase</fullName>
        <shortName evidence="9">DOHH</shortName>
        <ecNumber evidence="9">1.14.99.29</ecNumber>
    </recommendedName>
    <alternativeName>
        <fullName evidence="9">Deoxyhypusine dioxygenase</fullName>
    </alternativeName>
    <alternativeName>
        <fullName evidence="9">Deoxyhypusine monooxygenase</fullName>
    </alternativeName>
</protein>
<comment type="caution">
    <text evidence="9">Lacks conserved residue(s) required for the propagation of feature annotation.</text>
</comment>
<feature type="binding site" evidence="9">
    <location>
        <position position="228"/>
    </location>
    <ligand>
        <name>Fe cation</name>
        <dbReference type="ChEBI" id="CHEBI:24875"/>
        <label>2</label>
    </ligand>
</feature>
<dbReference type="Gene3D" id="1.25.10.10">
    <property type="entry name" value="Leucine-rich Repeat Variant"/>
    <property type="match status" value="2"/>
</dbReference>
<comment type="catalytic activity">
    <reaction evidence="1 9">
        <text>[eIF5A protein]-deoxyhypusine + AH2 + O2 = [eIF5A protein]-hypusine + A + H2O</text>
        <dbReference type="Rhea" id="RHEA:14101"/>
        <dbReference type="Rhea" id="RHEA-COMP:10144"/>
        <dbReference type="Rhea" id="RHEA-COMP:12592"/>
        <dbReference type="ChEBI" id="CHEBI:13193"/>
        <dbReference type="ChEBI" id="CHEBI:15377"/>
        <dbReference type="ChEBI" id="CHEBI:15379"/>
        <dbReference type="ChEBI" id="CHEBI:17499"/>
        <dbReference type="ChEBI" id="CHEBI:82657"/>
        <dbReference type="ChEBI" id="CHEBI:91175"/>
        <dbReference type="EC" id="1.14.99.29"/>
    </reaction>
</comment>
<evidence type="ECO:0000313" key="10">
    <source>
        <dbReference type="EMBL" id="KAF7489950.1"/>
    </source>
</evidence>
<reference evidence="10" key="2">
    <citation type="submission" date="2020-01" db="EMBL/GenBank/DDBJ databases">
        <authorList>
            <person name="Korhonen P.K.K."/>
            <person name="Guangxu M.G."/>
            <person name="Wang T.W."/>
            <person name="Stroehlein A.J.S."/>
            <person name="Young N.D."/>
            <person name="Ang C.-S.A."/>
            <person name="Fernando D.W.F."/>
            <person name="Lu H.L."/>
            <person name="Taylor S.T."/>
            <person name="Ehtesham M.E.M."/>
            <person name="Najaraj S.H.N."/>
            <person name="Harsha G.H.G."/>
            <person name="Madugundu A.M."/>
            <person name="Renuse S.R."/>
            <person name="Holt D.H."/>
            <person name="Pandey A.P."/>
            <person name="Papenfuss A.P."/>
            <person name="Gasser R.B.G."/>
            <person name="Fischer K.F."/>
        </authorList>
    </citation>
    <scope>NUCLEOTIDE SEQUENCE</scope>
    <source>
        <strain evidence="10">SSS_KF_BRIS2020</strain>
    </source>
</reference>
<dbReference type="Pfam" id="PF13646">
    <property type="entry name" value="HEAT_2"/>
    <property type="match status" value="1"/>
</dbReference>
<evidence type="ECO:0000256" key="9">
    <source>
        <dbReference type="HAMAP-Rule" id="MF_03101"/>
    </source>
</evidence>
<dbReference type="InterPro" id="IPR004155">
    <property type="entry name" value="PBS_lyase_HEAT"/>
</dbReference>
<dbReference type="Proteomes" id="UP000070412">
    <property type="component" value="Unassembled WGS sequence"/>
</dbReference>
<proteinExistence type="inferred from homology"/>
<evidence type="ECO:0000256" key="8">
    <source>
        <dbReference type="ARBA" id="ARBA00023256"/>
    </source>
</evidence>
<evidence type="ECO:0000256" key="3">
    <source>
        <dbReference type="ARBA" id="ARBA00022723"/>
    </source>
</evidence>
<dbReference type="InterPro" id="IPR027517">
    <property type="entry name" value="Deoxyhypusine_hydroxylase"/>
</dbReference>
<dbReference type="AlphaFoldDB" id="A0A834R584"/>
<evidence type="ECO:0000256" key="7">
    <source>
        <dbReference type="ARBA" id="ARBA00023033"/>
    </source>
</evidence>
<evidence type="ECO:0000256" key="2">
    <source>
        <dbReference type="ARBA" id="ARBA00005041"/>
    </source>
</evidence>
<dbReference type="FunFam" id="1.25.10.10:FF:000099">
    <property type="entry name" value="Deoxyhypusine hydroxylase"/>
    <property type="match status" value="1"/>
</dbReference>
<feature type="binding site" evidence="9">
    <location>
        <position position="195"/>
    </location>
    <ligand>
        <name>Fe cation</name>
        <dbReference type="ChEBI" id="CHEBI:24875"/>
        <label>2</label>
    </ligand>
</feature>
<dbReference type="EMBL" id="WVUK01000063">
    <property type="protein sequence ID" value="KAF7489950.1"/>
    <property type="molecule type" value="Genomic_DNA"/>
</dbReference>
<dbReference type="InterPro" id="IPR016024">
    <property type="entry name" value="ARM-type_fold"/>
</dbReference>
<feature type="binding site" evidence="9">
    <location>
        <position position="194"/>
    </location>
    <ligand>
        <name>Fe cation</name>
        <dbReference type="ChEBI" id="CHEBI:24875"/>
        <label>2</label>
    </ligand>
</feature>
<dbReference type="EC" id="1.14.99.29" evidence="9"/>
<evidence type="ECO:0000313" key="11">
    <source>
        <dbReference type="EnsemblMetazoa" id="KAF7489950.1"/>
    </source>
</evidence>
<evidence type="ECO:0000256" key="1">
    <source>
        <dbReference type="ARBA" id="ARBA00000068"/>
    </source>
</evidence>
<dbReference type="InterPro" id="IPR011989">
    <property type="entry name" value="ARM-like"/>
</dbReference>
<dbReference type="PANTHER" id="PTHR12697:SF5">
    <property type="entry name" value="DEOXYHYPUSINE HYDROXYLASE"/>
    <property type="match status" value="1"/>
</dbReference>
<comment type="function">
    <text evidence="9">Catalyzes the hydroxylation of the N(6)-(4-aminobutyl)-L-lysine intermediate to form hypusine, an essential post-translational modification only found in mature eIF-5A factor.</text>
</comment>